<proteinExistence type="predicted"/>
<protein>
    <submittedName>
        <fullName evidence="2">Uncharacterized protein</fullName>
    </submittedName>
</protein>
<keyword evidence="3" id="KW-1185">Reference proteome</keyword>
<comment type="caution">
    <text evidence="2">The sequence shown here is derived from an EMBL/GenBank/DDBJ whole genome shotgun (WGS) entry which is preliminary data.</text>
</comment>
<organism evidence="2 3">
    <name type="scientific">Paenibacillus albilobatus</name>
    <dbReference type="NCBI Taxonomy" id="2716884"/>
    <lineage>
        <taxon>Bacteria</taxon>
        <taxon>Bacillati</taxon>
        <taxon>Bacillota</taxon>
        <taxon>Bacilli</taxon>
        <taxon>Bacillales</taxon>
        <taxon>Paenibacillaceae</taxon>
        <taxon>Paenibacillus</taxon>
    </lineage>
</organism>
<reference evidence="2" key="1">
    <citation type="submission" date="2021-03" db="EMBL/GenBank/DDBJ databases">
        <title>Antimicrobial resistance genes in bacteria isolated from Japanese honey, and their potential for conferring macrolide and lincosamide resistance in the American foulbrood pathogen Paenibacillus larvae.</title>
        <authorList>
            <person name="Okamoto M."/>
            <person name="Kumagai M."/>
            <person name="Kanamori H."/>
            <person name="Takamatsu D."/>
        </authorList>
    </citation>
    <scope>NUCLEOTIDE SEQUENCE</scope>
    <source>
        <strain evidence="2">J2TS6</strain>
    </source>
</reference>
<name>A0A919XBW8_9BACL</name>
<evidence type="ECO:0000313" key="2">
    <source>
        <dbReference type="EMBL" id="GIO29311.1"/>
    </source>
</evidence>
<feature type="transmembrane region" description="Helical" evidence="1">
    <location>
        <begin position="7"/>
        <end position="24"/>
    </location>
</feature>
<keyword evidence="1" id="KW-0472">Membrane</keyword>
<dbReference type="EMBL" id="BORQ01000001">
    <property type="protein sequence ID" value="GIO29311.1"/>
    <property type="molecule type" value="Genomic_DNA"/>
</dbReference>
<feature type="transmembrane region" description="Helical" evidence="1">
    <location>
        <begin position="36"/>
        <end position="57"/>
    </location>
</feature>
<evidence type="ECO:0000313" key="3">
    <source>
        <dbReference type="Proteomes" id="UP000679779"/>
    </source>
</evidence>
<gene>
    <name evidence="2" type="ORF">J2TS6_04520</name>
</gene>
<sequence length="66" mass="7433">MKNRNVTGIVVAIIYSIVLYGILIEAPPGKVPQTPSWAFLMIPFGAIAIQALFDFVIKYDFFKEKK</sequence>
<keyword evidence="1" id="KW-1133">Transmembrane helix</keyword>
<accession>A0A919XBW8</accession>
<dbReference type="RefSeq" id="WP_160038256.1">
    <property type="nucleotide sequence ID" value="NZ_BORQ01000001.1"/>
</dbReference>
<dbReference type="AlphaFoldDB" id="A0A919XBW8"/>
<evidence type="ECO:0000256" key="1">
    <source>
        <dbReference type="SAM" id="Phobius"/>
    </source>
</evidence>
<dbReference type="Proteomes" id="UP000679779">
    <property type="component" value="Unassembled WGS sequence"/>
</dbReference>
<keyword evidence="1" id="KW-0812">Transmembrane</keyword>